<gene>
    <name evidence="1" type="ORF">PDMSB3_0016</name>
</gene>
<proteinExistence type="predicted"/>
<evidence type="ECO:0000313" key="1">
    <source>
        <dbReference type="EMBL" id="VVD31239.1"/>
    </source>
</evidence>
<sequence length="36" mass="3941">MWLALARLPRGLHALESQLAEGGQAQPVRSKKSRPS</sequence>
<dbReference type="AlphaFoldDB" id="A0A5Q4Z9S1"/>
<keyword evidence="2" id="KW-1185">Reference proteome</keyword>
<reference evidence="1 2" key="1">
    <citation type="submission" date="2019-08" db="EMBL/GenBank/DDBJ databases">
        <authorList>
            <person name="Herpell B J."/>
        </authorList>
    </citation>
    <scope>NUCLEOTIDE SEQUENCE [LARGE SCALE GENOMIC DNA]</scope>
    <source>
        <strain evidence="2">Msb3</strain>
        <plasmid evidence="1 2">pIII</plasmid>
    </source>
</reference>
<protein>
    <submittedName>
        <fullName evidence="1">Uncharacterized protein</fullName>
    </submittedName>
</protein>
<accession>A0A5Q4Z9S1</accession>
<dbReference type="KEGG" id="pdio:PDMSB3_0016.4"/>
<name>A0A5Q4Z9S1_9BURK</name>
<keyword evidence="1" id="KW-0614">Plasmid</keyword>
<organism evidence="1 2">
    <name type="scientific">Paraburkholderia dioscoreae</name>
    <dbReference type="NCBI Taxonomy" id="2604047"/>
    <lineage>
        <taxon>Bacteria</taxon>
        <taxon>Pseudomonadati</taxon>
        <taxon>Pseudomonadota</taxon>
        <taxon>Betaproteobacteria</taxon>
        <taxon>Burkholderiales</taxon>
        <taxon>Burkholderiaceae</taxon>
        <taxon>Paraburkholderia</taxon>
    </lineage>
</organism>
<evidence type="ECO:0000313" key="2">
    <source>
        <dbReference type="Proteomes" id="UP000325811"/>
    </source>
</evidence>
<dbReference type="Proteomes" id="UP000325811">
    <property type="component" value="Plasmid pIII"/>
</dbReference>
<geneLocation type="plasmid" evidence="1 2">
    <name>pIII</name>
</geneLocation>
<dbReference type="EMBL" id="LR699557">
    <property type="protein sequence ID" value="VVD31239.1"/>
    <property type="molecule type" value="Genomic_DNA"/>
</dbReference>